<keyword evidence="4" id="KW-1185">Reference proteome</keyword>
<gene>
    <name evidence="3" type="ORF">HEB94_006950</name>
</gene>
<dbReference type="Proteomes" id="UP000638648">
    <property type="component" value="Unassembled WGS sequence"/>
</dbReference>
<feature type="domain" description="Peptidase S74" evidence="2">
    <location>
        <begin position="194"/>
        <end position="295"/>
    </location>
</feature>
<proteinExistence type="predicted"/>
<evidence type="ECO:0000259" key="2">
    <source>
        <dbReference type="PROSITE" id="PS51688"/>
    </source>
</evidence>
<accession>A0A927N1L7</accession>
<dbReference type="EMBL" id="JADBEM010000001">
    <property type="protein sequence ID" value="MBE1610102.1"/>
    <property type="molecule type" value="Genomic_DNA"/>
</dbReference>
<keyword evidence="1" id="KW-0175">Coiled coil</keyword>
<protein>
    <recommendedName>
        <fullName evidence="2">Peptidase S74 domain-containing protein</fullName>
    </recommendedName>
</protein>
<reference evidence="3" key="1">
    <citation type="submission" date="2020-10" db="EMBL/GenBank/DDBJ databases">
        <title>Sequencing the genomes of 1000 actinobacteria strains.</title>
        <authorList>
            <person name="Klenk H.-P."/>
        </authorList>
    </citation>
    <scope>NUCLEOTIDE SEQUENCE</scope>
    <source>
        <strain evidence="3">DSM 45354</strain>
    </source>
</reference>
<name>A0A927N1L7_9ACTN</name>
<evidence type="ECO:0000256" key="1">
    <source>
        <dbReference type="SAM" id="Coils"/>
    </source>
</evidence>
<dbReference type="Gene3D" id="1.10.10.10">
    <property type="entry name" value="Winged helix-like DNA-binding domain superfamily/Winged helix DNA-binding domain"/>
    <property type="match status" value="1"/>
</dbReference>
<dbReference type="AlphaFoldDB" id="A0A927N1L7"/>
<comment type="caution">
    <text evidence="3">The sequence shown here is derived from an EMBL/GenBank/DDBJ whole genome shotgun (WGS) entry which is preliminary data.</text>
</comment>
<sequence>MAYAPKSPYPKAAGNPIRSVDWNELVDETKRLETAKLNQTGGTVSGSLTVGQNLTVNGTSTLIGNADLRGALDVTNTANLRASVTVGGAISVAGTSSFTGAATFGNVRMGAGTGAPADNLEVKGNARFGANPVRVTSVYSNFANATNAEICNDSTQYKSLMILGNNSSGVRKVAVWDRLEVNGPSCATSFCNISDRRLKTGIVAITDALERVSRLRGVSFRWRTDQPATSPAATAPAGPQLGVVAQEVAEVFPELVSSTGLDDQHLSVDYSGLTAVLLEAVKELKADNERLRQRVDALEGVVSSASSVDAA</sequence>
<dbReference type="Pfam" id="PF13884">
    <property type="entry name" value="Peptidase_S74"/>
    <property type="match status" value="1"/>
</dbReference>
<evidence type="ECO:0000313" key="3">
    <source>
        <dbReference type="EMBL" id="MBE1610102.1"/>
    </source>
</evidence>
<dbReference type="PROSITE" id="PS51688">
    <property type="entry name" value="ICA"/>
    <property type="match status" value="1"/>
</dbReference>
<organism evidence="3 4">
    <name type="scientific">Actinopolymorpha pittospori</name>
    <dbReference type="NCBI Taxonomy" id="648752"/>
    <lineage>
        <taxon>Bacteria</taxon>
        <taxon>Bacillati</taxon>
        <taxon>Actinomycetota</taxon>
        <taxon>Actinomycetes</taxon>
        <taxon>Propionibacteriales</taxon>
        <taxon>Actinopolymorphaceae</taxon>
        <taxon>Actinopolymorpha</taxon>
    </lineage>
</organism>
<evidence type="ECO:0000313" key="4">
    <source>
        <dbReference type="Proteomes" id="UP000638648"/>
    </source>
</evidence>
<feature type="coiled-coil region" evidence="1">
    <location>
        <begin position="274"/>
        <end position="301"/>
    </location>
</feature>
<dbReference type="RefSeq" id="WP_192753523.1">
    <property type="nucleotide sequence ID" value="NZ_BAABJL010000131.1"/>
</dbReference>
<dbReference type="InterPro" id="IPR036388">
    <property type="entry name" value="WH-like_DNA-bd_sf"/>
</dbReference>
<dbReference type="InterPro" id="IPR030392">
    <property type="entry name" value="S74_ICA"/>
</dbReference>